<proteinExistence type="predicted"/>
<protein>
    <submittedName>
        <fullName evidence="2">NAD(P)H-binding protein</fullName>
    </submittedName>
</protein>
<dbReference type="EMBL" id="CP046172">
    <property type="protein sequence ID" value="QIS16042.1"/>
    <property type="molecule type" value="Genomic_DNA"/>
</dbReference>
<dbReference type="PANTHER" id="PTHR43162">
    <property type="match status" value="1"/>
</dbReference>
<accession>A0A6G9YS36</accession>
<dbReference type="SUPFAM" id="SSF51735">
    <property type="entry name" value="NAD(P)-binding Rossmann-fold domains"/>
    <property type="match status" value="1"/>
</dbReference>
<sequence length="276" mass="29368">MTILVTGARGNIGARLVATLAAAGHDVRASARDLAGLPPGVPAVELDTTAPHNAAAALRDVSAVFLYTARADTAEFLRAAKEFGVGHIVLLSSPAAFEAGEFDKRIGLLHRAAEAAVVKSGLSHTILYPSWLATNARRDWGAQIRETGRVAMAYPDARVSPIHIDDIAEVAANLLVREDNRARMLMLTGPESLRLRDLVDTLGDVLGQEIPVDELTREQALARATLPAPVLEILLDTSARSVGVPAALTNTVERVTGHPARPFRDWALAHHADFAA</sequence>
<evidence type="ECO:0000313" key="3">
    <source>
        <dbReference type="Proteomes" id="UP000503540"/>
    </source>
</evidence>
<dbReference type="Pfam" id="PF13460">
    <property type="entry name" value="NAD_binding_10"/>
    <property type="match status" value="1"/>
</dbReference>
<dbReference type="Proteomes" id="UP000503540">
    <property type="component" value="Chromosome"/>
</dbReference>
<reference evidence="2 3" key="1">
    <citation type="journal article" date="2019" name="ACS Chem. Biol.">
        <title>Identification and Mobilization of a Cryptic Antibiotic Biosynthesis Gene Locus from a Human-Pathogenic Nocardia Isolate.</title>
        <authorList>
            <person name="Herisse M."/>
            <person name="Ishida K."/>
            <person name="Porter J.L."/>
            <person name="Howden B."/>
            <person name="Hertweck C."/>
            <person name="Stinear T.P."/>
            <person name="Pidot S.J."/>
        </authorList>
    </citation>
    <scope>NUCLEOTIDE SEQUENCE [LARGE SCALE GENOMIC DNA]</scope>
    <source>
        <strain evidence="2 3">AUSMDU00012717</strain>
    </source>
</reference>
<dbReference type="KEGG" id="nah:F5544_41160"/>
<dbReference type="InterPro" id="IPR051604">
    <property type="entry name" value="Ergot_Alk_Oxidoreductase"/>
</dbReference>
<evidence type="ECO:0000259" key="1">
    <source>
        <dbReference type="Pfam" id="PF13460"/>
    </source>
</evidence>
<keyword evidence="3" id="KW-1185">Reference proteome</keyword>
<dbReference type="AlphaFoldDB" id="A0A6G9YS36"/>
<dbReference type="RefSeq" id="WP_167478188.1">
    <property type="nucleotide sequence ID" value="NZ_CP046172.1"/>
</dbReference>
<dbReference type="PANTHER" id="PTHR43162:SF1">
    <property type="entry name" value="PRESTALK A DIFFERENTIATION PROTEIN A"/>
    <property type="match status" value="1"/>
</dbReference>
<name>A0A6G9YS36_9NOCA</name>
<dbReference type="InterPro" id="IPR016040">
    <property type="entry name" value="NAD(P)-bd_dom"/>
</dbReference>
<organism evidence="2 3">
    <name type="scientific">Nocardia arthritidis</name>
    <dbReference type="NCBI Taxonomy" id="228602"/>
    <lineage>
        <taxon>Bacteria</taxon>
        <taxon>Bacillati</taxon>
        <taxon>Actinomycetota</taxon>
        <taxon>Actinomycetes</taxon>
        <taxon>Mycobacteriales</taxon>
        <taxon>Nocardiaceae</taxon>
        <taxon>Nocardia</taxon>
    </lineage>
</organism>
<evidence type="ECO:0000313" key="2">
    <source>
        <dbReference type="EMBL" id="QIS16042.1"/>
    </source>
</evidence>
<gene>
    <name evidence="2" type="ORF">F5544_41160</name>
</gene>
<dbReference type="Gene3D" id="3.40.50.720">
    <property type="entry name" value="NAD(P)-binding Rossmann-like Domain"/>
    <property type="match status" value="1"/>
</dbReference>
<feature type="domain" description="NAD(P)-binding" evidence="1">
    <location>
        <begin position="7"/>
        <end position="175"/>
    </location>
</feature>
<dbReference type="InterPro" id="IPR036291">
    <property type="entry name" value="NAD(P)-bd_dom_sf"/>
</dbReference>